<feature type="non-terminal residue" evidence="1">
    <location>
        <position position="1"/>
    </location>
</feature>
<name>A0A371E4F7_MUCPR</name>
<keyword evidence="2" id="KW-1185">Reference proteome</keyword>
<protein>
    <submittedName>
        <fullName evidence="1">Uncharacterized protein</fullName>
    </submittedName>
</protein>
<dbReference type="EMBL" id="QJKJ01016490">
    <property type="protein sequence ID" value="RDX60922.1"/>
    <property type="molecule type" value="Genomic_DNA"/>
</dbReference>
<reference evidence="1" key="1">
    <citation type="submission" date="2018-05" db="EMBL/GenBank/DDBJ databases">
        <title>Draft genome of Mucuna pruriens seed.</title>
        <authorList>
            <person name="Nnadi N.E."/>
            <person name="Vos R."/>
            <person name="Hasami M.H."/>
            <person name="Devisetty U.K."/>
            <person name="Aguiy J.C."/>
        </authorList>
    </citation>
    <scope>NUCLEOTIDE SEQUENCE [LARGE SCALE GENOMIC DNA]</scope>
    <source>
        <strain evidence="1">JCA_2017</strain>
    </source>
</reference>
<organism evidence="1 2">
    <name type="scientific">Mucuna pruriens</name>
    <name type="common">Velvet bean</name>
    <name type="synonym">Dolichos pruriens</name>
    <dbReference type="NCBI Taxonomy" id="157652"/>
    <lineage>
        <taxon>Eukaryota</taxon>
        <taxon>Viridiplantae</taxon>
        <taxon>Streptophyta</taxon>
        <taxon>Embryophyta</taxon>
        <taxon>Tracheophyta</taxon>
        <taxon>Spermatophyta</taxon>
        <taxon>Magnoliopsida</taxon>
        <taxon>eudicotyledons</taxon>
        <taxon>Gunneridae</taxon>
        <taxon>Pentapetalae</taxon>
        <taxon>rosids</taxon>
        <taxon>fabids</taxon>
        <taxon>Fabales</taxon>
        <taxon>Fabaceae</taxon>
        <taxon>Papilionoideae</taxon>
        <taxon>50 kb inversion clade</taxon>
        <taxon>NPAAA clade</taxon>
        <taxon>indigoferoid/millettioid clade</taxon>
        <taxon>Phaseoleae</taxon>
        <taxon>Mucuna</taxon>
    </lineage>
</organism>
<comment type="caution">
    <text evidence="1">The sequence shown here is derived from an EMBL/GenBank/DDBJ whole genome shotgun (WGS) entry which is preliminary data.</text>
</comment>
<gene>
    <name evidence="1" type="ORF">CR513_60899</name>
</gene>
<dbReference type="OrthoDB" id="2919534at2759"/>
<evidence type="ECO:0000313" key="1">
    <source>
        <dbReference type="EMBL" id="RDX60922.1"/>
    </source>
</evidence>
<dbReference type="AlphaFoldDB" id="A0A371E4F7"/>
<accession>A0A371E4F7</accession>
<proteinExistence type="predicted"/>
<evidence type="ECO:0000313" key="2">
    <source>
        <dbReference type="Proteomes" id="UP000257109"/>
    </source>
</evidence>
<dbReference type="Proteomes" id="UP000257109">
    <property type="component" value="Unassembled WGS sequence"/>
</dbReference>
<sequence length="127" mass="14869">MKYPIVGQTARRYYEVSLKIRSQKANPERVGMAPRGNIHLIELDPRQTEEINHPQLADDLKEIQISQKPNKTIKIREEEQLIDFLRKNKDAFVWALEEIPRIDPNFIYHRLSIVLGARPIAQKKEDG</sequence>